<comment type="similarity">
    <text evidence="1">Belongs to the glycosyl hydrolase 25 family.</text>
</comment>
<protein>
    <recommendedName>
        <fullName evidence="4">LysM domain-containing protein</fullName>
    </recommendedName>
</protein>
<dbReference type="Pfam" id="PF01183">
    <property type="entry name" value="Glyco_hydro_25"/>
    <property type="match status" value="1"/>
</dbReference>
<dbReference type="RefSeq" id="WP_114526792.1">
    <property type="nucleotide sequence ID" value="NZ_JBDOZK010000003.1"/>
</dbReference>
<evidence type="ECO:0000313" key="5">
    <source>
        <dbReference type="EMBL" id="RDC37620.1"/>
    </source>
</evidence>
<dbReference type="Pfam" id="PF01476">
    <property type="entry name" value="LysM"/>
    <property type="match status" value="1"/>
</dbReference>
<dbReference type="SMART" id="SM00257">
    <property type="entry name" value="LysM"/>
    <property type="match status" value="1"/>
</dbReference>
<dbReference type="GO" id="GO:0016798">
    <property type="term" value="F:hydrolase activity, acting on glycosyl bonds"/>
    <property type="evidence" value="ECO:0007669"/>
    <property type="project" value="UniProtKB-KW"/>
</dbReference>
<feature type="domain" description="LysM" evidence="4">
    <location>
        <begin position="269"/>
        <end position="313"/>
    </location>
</feature>
<dbReference type="InterPro" id="IPR036779">
    <property type="entry name" value="LysM_dom_sf"/>
</dbReference>
<gene>
    <name evidence="5" type="ORF">C1853_09185</name>
</gene>
<dbReference type="Proteomes" id="UP000253915">
    <property type="component" value="Unassembled WGS sequence"/>
</dbReference>
<proteinExistence type="inferred from homology"/>
<dbReference type="Pfam" id="PF08230">
    <property type="entry name" value="CW_7"/>
    <property type="match status" value="1"/>
</dbReference>
<name>A0ABD7GIF5_EGGLN</name>
<dbReference type="SUPFAM" id="SSF51445">
    <property type="entry name" value="(Trans)glycosidases"/>
    <property type="match status" value="1"/>
</dbReference>
<dbReference type="Gene3D" id="3.10.350.10">
    <property type="entry name" value="LysM domain"/>
    <property type="match status" value="1"/>
</dbReference>
<evidence type="ECO:0000256" key="2">
    <source>
        <dbReference type="ARBA" id="ARBA00022801"/>
    </source>
</evidence>
<dbReference type="PANTHER" id="PTHR34135:SF2">
    <property type="entry name" value="LYSOZYME"/>
    <property type="match status" value="1"/>
</dbReference>
<dbReference type="SMART" id="SM01095">
    <property type="entry name" value="Cpl-7"/>
    <property type="match status" value="1"/>
</dbReference>
<dbReference type="PROSITE" id="PS51904">
    <property type="entry name" value="GLYCOSYL_HYDROL_F25_2"/>
    <property type="match status" value="1"/>
</dbReference>
<evidence type="ECO:0000313" key="6">
    <source>
        <dbReference type="Proteomes" id="UP000253915"/>
    </source>
</evidence>
<evidence type="ECO:0000256" key="1">
    <source>
        <dbReference type="ARBA" id="ARBA00010646"/>
    </source>
</evidence>
<sequence>MLNGIDISSWQTGIDLSVVPCDFVVIKATGGIGYVNPDCDRAYQQAKAQGKKLGFYHYAREKGYKGSAADEARFFIDSCRNYFGEAIPVLDWEEELSAGVSWAKEFLDAVYAETGVKPLLYASKSVLREYDWSSVANAGYGLWFAQYANYNATGYQDSPWTDNGGIGAWPFPAMFQYSSAGSLPGWNGSLDLNIFFGDESAWDAYASAGSGSTEPNAEPVKSVDDIAHEVIAGAWGNGDERRARLAAAGYDFDTVQGRVNDLLGANRQRIYTVVAGDTLSGIGAKLGVDWRSIASSNGISSPYTIYPGDQLTY</sequence>
<keyword evidence="2" id="KW-0378">Hydrolase</keyword>
<dbReference type="SUPFAM" id="SSF54106">
    <property type="entry name" value="LysM domain"/>
    <property type="match status" value="1"/>
</dbReference>
<reference evidence="5 6" key="1">
    <citation type="journal article" date="2018" name="Elife">
        <title>Discovery and characterization of a prevalent human gut bacterial enzyme sufficient for the inactivation of a family of plant toxins.</title>
        <authorList>
            <person name="Koppel N."/>
            <person name="Bisanz J.E."/>
            <person name="Pandelia M.E."/>
            <person name="Turnbaugh P.J."/>
            <person name="Balskus E.P."/>
        </authorList>
    </citation>
    <scope>NUCLEOTIDE SEQUENCE [LARGE SCALE GENOMIC DNA]</scope>
    <source>
        <strain evidence="5 6">16A</strain>
    </source>
</reference>
<evidence type="ECO:0000259" key="4">
    <source>
        <dbReference type="PROSITE" id="PS51782"/>
    </source>
</evidence>
<dbReference type="InterPro" id="IPR018077">
    <property type="entry name" value="Glyco_hydro_fam25_subgr"/>
</dbReference>
<dbReference type="InterPro" id="IPR018392">
    <property type="entry name" value="LysM"/>
</dbReference>
<dbReference type="PROSITE" id="PS51782">
    <property type="entry name" value="LYSM"/>
    <property type="match status" value="1"/>
</dbReference>
<dbReference type="AlphaFoldDB" id="A0ABD7GIF5"/>
<dbReference type="SMART" id="SM00641">
    <property type="entry name" value="Glyco_25"/>
    <property type="match status" value="1"/>
</dbReference>
<dbReference type="Gene3D" id="3.20.20.80">
    <property type="entry name" value="Glycosidases"/>
    <property type="match status" value="1"/>
</dbReference>
<dbReference type="InterPro" id="IPR013168">
    <property type="entry name" value="Cpl_7_lyso_C"/>
</dbReference>
<dbReference type="InterPro" id="IPR002053">
    <property type="entry name" value="Glyco_hydro_25"/>
</dbReference>
<accession>A0ABD7GIF5</accession>
<dbReference type="InterPro" id="IPR017853">
    <property type="entry name" value="GH"/>
</dbReference>
<dbReference type="EMBL" id="PPUQ01000011">
    <property type="protein sequence ID" value="RDC37620.1"/>
    <property type="molecule type" value="Genomic_DNA"/>
</dbReference>
<comment type="caution">
    <text evidence="5">The sequence shown here is derived from an EMBL/GenBank/DDBJ whole genome shotgun (WGS) entry which is preliminary data.</text>
</comment>
<dbReference type="PANTHER" id="PTHR34135">
    <property type="entry name" value="LYSOZYME"/>
    <property type="match status" value="1"/>
</dbReference>
<evidence type="ECO:0000256" key="3">
    <source>
        <dbReference type="ARBA" id="ARBA00023295"/>
    </source>
</evidence>
<dbReference type="CDD" id="cd00118">
    <property type="entry name" value="LysM"/>
    <property type="match status" value="1"/>
</dbReference>
<organism evidence="5 6">
    <name type="scientific">Eggerthella lenta</name>
    <name type="common">Eubacterium lentum</name>
    <dbReference type="NCBI Taxonomy" id="84112"/>
    <lineage>
        <taxon>Bacteria</taxon>
        <taxon>Bacillati</taxon>
        <taxon>Actinomycetota</taxon>
        <taxon>Coriobacteriia</taxon>
        <taxon>Eggerthellales</taxon>
        <taxon>Eggerthellaceae</taxon>
        <taxon>Eggerthella</taxon>
    </lineage>
</organism>
<keyword evidence="3" id="KW-0326">Glycosidase</keyword>